<dbReference type="GO" id="GO:0005737">
    <property type="term" value="C:cytoplasm"/>
    <property type="evidence" value="ECO:0007669"/>
    <property type="project" value="UniProtKB-SubCell"/>
</dbReference>
<comment type="cofactor">
    <cofactor evidence="8">
        <name>Mg(2+)</name>
        <dbReference type="ChEBI" id="CHEBI:18420"/>
    </cofactor>
</comment>
<dbReference type="GO" id="GO:0008897">
    <property type="term" value="F:holo-[acyl-carrier-protein] synthase activity"/>
    <property type="evidence" value="ECO:0007669"/>
    <property type="project" value="UniProtKB-UniRule"/>
</dbReference>
<sequence length="123" mass="13685">MIFGIGIDIIEVARIRKAYTKLGKRFLSGVFTEAEQKFSLKHRDPAERLAARWAAKEAVAKALGTGFARGVKPLDFEIIDNERSRPTVNIKGKASNYLGQMKVHLSISHIKDYATAVAVIEKE</sequence>
<comment type="similarity">
    <text evidence="8">Belongs to the P-Pant transferase superfamily. AcpS family.</text>
</comment>
<dbReference type="Pfam" id="PF01648">
    <property type="entry name" value="ACPS"/>
    <property type="match status" value="1"/>
</dbReference>
<keyword evidence="3 8" id="KW-0479">Metal-binding</keyword>
<dbReference type="EC" id="2.7.8.7" evidence="8"/>
<reference evidence="10" key="1">
    <citation type="submission" date="2019-11" db="EMBL/GenBank/DDBJ databases">
        <title>Microbial mats filling the niche in hypersaline microbial mats.</title>
        <authorList>
            <person name="Wong H.L."/>
            <person name="Macleod F.I."/>
            <person name="White R.A. III"/>
            <person name="Burns B.P."/>
        </authorList>
    </citation>
    <scope>NUCLEOTIDE SEQUENCE</scope>
    <source>
        <strain evidence="10">Bin_327</strain>
    </source>
</reference>
<dbReference type="InterPro" id="IPR008278">
    <property type="entry name" value="4-PPantetheinyl_Trfase_dom"/>
</dbReference>
<evidence type="ECO:0000256" key="8">
    <source>
        <dbReference type="HAMAP-Rule" id="MF_00101"/>
    </source>
</evidence>
<dbReference type="InterPro" id="IPR037143">
    <property type="entry name" value="4-PPantetheinyl_Trfase_dom_sf"/>
</dbReference>
<evidence type="ECO:0000313" key="10">
    <source>
        <dbReference type="EMBL" id="MBD3364940.1"/>
    </source>
</evidence>
<evidence type="ECO:0000256" key="4">
    <source>
        <dbReference type="ARBA" id="ARBA00022832"/>
    </source>
</evidence>
<evidence type="ECO:0000256" key="6">
    <source>
        <dbReference type="ARBA" id="ARBA00023098"/>
    </source>
</evidence>
<dbReference type="InterPro" id="IPR004568">
    <property type="entry name" value="Ppantetheine-prot_Trfase_dom"/>
</dbReference>
<evidence type="ECO:0000313" key="11">
    <source>
        <dbReference type="Proteomes" id="UP000630660"/>
    </source>
</evidence>
<keyword evidence="1 8" id="KW-0444">Lipid biosynthesis</keyword>
<gene>
    <name evidence="8 10" type="primary">acpS</name>
    <name evidence="10" type="ORF">GF359_06970</name>
</gene>
<comment type="catalytic activity">
    <reaction evidence="8">
        <text>apo-[ACP] + CoA = holo-[ACP] + adenosine 3',5'-bisphosphate + H(+)</text>
        <dbReference type="Rhea" id="RHEA:12068"/>
        <dbReference type="Rhea" id="RHEA-COMP:9685"/>
        <dbReference type="Rhea" id="RHEA-COMP:9690"/>
        <dbReference type="ChEBI" id="CHEBI:15378"/>
        <dbReference type="ChEBI" id="CHEBI:29999"/>
        <dbReference type="ChEBI" id="CHEBI:57287"/>
        <dbReference type="ChEBI" id="CHEBI:58343"/>
        <dbReference type="ChEBI" id="CHEBI:64479"/>
        <dbReference type="EC" id="2.7.8.7"/>
    </reaction>
</comment>
<protein>
    <recommendedName>
        <fullName evidence="8">Holo-[acyl-carrier-protein] synthase</fullName>
        <shortName evidence="8">Holo-ACP synthase</shortName>
        <ecNumber evidence="8">2.7.8.7</ecNumber>
    </recommendedName>
    <alternativeName>
        <fullName evidence="8">4'-phosphopantetheinyl transferase AcpS</fullName>
    </alternativeName>
</protein>
<evidence type="ECO:0000256" key="7">
    <source>
        <dbReference type="ARBA" id="ARBA00023160"/>
    </source>
</evidence>
<feature type="binding site" evidence="8">
    <location>
        <position position="57"/>
    </location>
    <ligand>
        <name>Mg(2+)</name>
        <dbReference type="ChEBI" id="CHEBI:18420"/>
    </ligand>
</feature>
<dbReference type="Proteomes" id="UP000630660">
    <property type="component" value="Unassembled WGS sequence"/>
</dbReference>
<feature type="binding site" evidence="8">
    <location>
        <position position="8"/>
    </location>
    <ligand>
        <name>Mg(2+)</name>
        <dbReference type="ChEBI" id="CHEBI:18420"/>
    </ligand>
</feature>
<feature type="domain" description="4'-phosphopantetheinyl transferase" evidence="9">
    <location>
        <begin position="4"/>
        <end position="118"/>
    </location>
</feature>
<keyword evidence="2 8" id="KW-0808">Transferase</keyword>
<keyword evidence="6 8" id="KW-0443">Lipid metabolism</keyword>
<dbReference type="HAMAP" id="MF_00101">
    <property type="entry name" value="AcpS"/>
    <property type="match status" value="1"/>
</dbReference>
<evidence type="ECO:0000256" key="5">
    <source>
        <dbReference type="ARBA" id="ARBA00022842"/>
    </source>
</evidence>
<dbReference type="InterPro" id="IPR002582">
    <property type="entry name" value="ACPS"/>
</dbReference>
<keyword evidence="7 8" id="KW-0275">Fatty acid biosynthesis</keyword>
<comment type="caution">
    <text evidence="10">The sequence shown here is derived from an EMBL/GenBank/DDBJ whole genome shotgun (WGS) entry which is preliminary data.</text>
</comment>
<comment type="function">
    <text evidence="8">Transfers the 4'-phosphopantetheine moiety from coenzyme A to a Ser of acyl-carrier-protein.</text>
</comment>
<name>A0A9D5KA79_UNCW3</name>
<evidence type="ECO:0000259" key="9">
    <source>
        <dbReference type="Pfam" id="PF01648"/>
    </source>
</evidence>
<keyword evidence="8" id="KW-0963">Cytoplasm</keyword>
<proteinExistence type="inferred from homology"/>
<dbReference type="Gene3D" id="3.90.470.20">
    <property type="entry name" value="4'-phosphopantetheinyl transferase domain"/>
    <property type="match status" value="1"/>
</dbReference>
<dbReference type="SUPFAM" id="SSF56214">
    <property type="entry name" value="4'-phosphopantetheinyl transferase"/>
    <property type="match status" value="1"/>
</dbReference>
<dbReference type="NCBIfam" id="TIGR00556">
    <property type="entry name" value="pantethn_trn"/>
    <property type="match status" value="1"/>
</dbReference>
<dbReference type="AlphaFoldDB" id="A0A9D5KA79"/>
<dbReference type="GO" id="GO:0000287">
    <property type="term" value="F:magnesium ion binding"/>
    <property type="evidence" value="ECO:0007669"/>
    <property type="project" value="UniProtKB-UniRule"/>
</dbReference>
<dbReference type="EMBL" id="WJKJ01000235">
    <property type="protein sequence ID" value="MBD3364940.1"/>
    <property type="molecule type" value="Genomic_DNA"/>
</dbReference>
<organism evidence="10 11">
    <name type="scientific">candidate division WOR-3 bacterium</name>
    <dbReference type="NCBI Taxonomy" id="2052148"/>
    <lineage>
        <taxon>Bacteria</taxon>
        <taxon>Bacteria division WOR-3</taxon>
    </lineage>
</organism>
<evidence type="ECO:0000256" key="1">
    <source>
        <dbReference type="ARBA" id="ARBA00022516"/>
    </source>
</evidence>
<evidence type="ECO:0000256" key="2">
    <source>
        <dbReference type="ARBA" id="ARBA00022679"/>
    </source>
</evidence>
<dbReference type="NCBIfam" id="TIGR00516">
    <property type="entry name" value="acpS"/>
    <property type="match status" value="1"/>
</dbReference>
<keyword evidence="5 8" id="KW-0460">Magnesium</keyword>
<keyword evidence="4 8" id="KW-0276">Fatty acid metabolism</keyword>
<dbReference type="GO" id="GO:0006633">
    <property type="term" value="P:fatty acid biosynthetic process"/>
    <property type="evidence" value="ECO:0007669"/>
    <property type="project" value="UniProtKB-UniRule"/>
</dbReference>
<comment type="subcellular location">
    <subcellularLocation>
        <location evidence="8">Cytoplasm</location>
    </subcellularLocation>
</comment>
<accession>A0A9D5KA79</accession>
<evidence type="ECO:0000256" key="3">
    <source>
        <dbReference type="ARBA" id="ARBA00022723"/>
    </source>
</evidence>